<comment type="caution">
    <text evidence="1">The sequence shown here is derived from an EMBL/GenBank/DDBJ whole genome shotgun (WGS) entry which is preliminary data.</text>
</comment>
<accession>A0A831XFM2</accession>
<reference evidence="1" key="1">
    <citation type="journal article" date="2020" name="mSystems">
        <title>Genome- and Community-Level Interaction Insights into Carbon Utilization and Element Cycling Functions of Hydrothermarchaeota in Hydrothermal Sediment.</title>
        <authorList>
            <person name="Zhou Z."/>
            <person name="Liu Y."/>
            <person name="Xu W."/>
            <person name="Pan J."/>
            <person name="Luo Z.H."/>
            <person name="Li M."/>
        </authorList>
    </citation>
    <scope>NUCLEOTIDE SEQUENCE [LARGE SCALE GENOMIC DNA]</scope>
    <source>
        <strain evidence="1">SpSt-349</strain>
    </source>
</reference>
<protein>
    <submittedName>
        <fullName evidence="1">Uncharacterized protein</fullName>
    </submittedName>
</protein>
<name>A0A831XFM2_GEOME</name>
<sequence>MKTTGLSVPIKVIGCCILTSLLWVGGTALAGGAEEGAASRMLNLLNPPPGEIIRADRVVPPPEPPPQPSGEVTPPQLPKELYIRALPDGSLPPGFENPPPGVVIHVIPHGNQPQ</sequence>
<evidence type="ECO:0000313" key="1">
    <source>
        <dbReference type="EMBL" id="HEN42430.1"/>
    </source>
</evidence>
<organism evidence="1">
    <name type="scientific">Geobacter metallireducens</name>
    <dbReference type="NCBI Taxonomy" id="28232"/>
    <lineage>
        <taxon>Bacteria</taxon>
        <taxon>Pseudomonadati</taxon>
        <taxon>Thermodesulfobacteriota</taxon>
        <taxon>Desulfuromonadia</taxon>
        <taxon>Geobacterales</taxon>
        <taxon>Geobacteraceae</taxon>
        <taxon>Geobacter</taxon>
    </lineage>
</organism>
<dbReference type="AlphaFoldDB" id="A0A831XFM2"/>
<dbReference type="EMBL" id="DSOV01000039">
    <property type="protein sequence ID" value="HEN42430.1"/>
    <property type="molecule type" value="Genomic_DNA"/>
</dbReference>
<proteinExistence type="predicted"/>
<gene>
    <name evidence="1" type="ORF">ENQ87_08640</name>
</gene>